<reference evidence="2" key="2">
    <citation type="submission" date="2021-09" db="EMBL/GenBank/DDBJ databases">
        <authorList>
            <person name="Gilroy R."/>
        </authorList>
    </citation>
    <scope>NUCLEOTIDE SEQUENCE</scope>
    <source>
        <strain evidence="2">ChiGjej5B5-22894</strain>
    </source>
</reference>
<comment type="caution">
    <text evidence="2">The sequence shown here is derived from an EMBL/GenBank/DDBJ whole genome shotgun (WGS) entry which is preliminary data.</text>
</comment>
<evidence type="ECO:0000256" key="1">
    <source>
        <dbReference type="SAM" id="MobiDB-lite"/>
    </source>
</evidence>
<feature type="region of interest" description="Disordered" evidence="1">
    <location>
        <begin position="1"/>
        <end position="27"/>
    </location>
</feature>
<dbReference type="EMBL" id="DYUE01000072">
    <property type="protein sequence ID" value="HJG90621.1"/>
    <property type="molecule type" value="Genomic_DNA"/>
</dbReference>
<name>A0A921SWE0_9MICO</name>
<accession>A0A921SWE0</accession>
<evidence type="ECO:0008006" key="4">
    <source>
        <dbReference type="Google" id="ProtNLM"/>
    </source>
</evidence>
<dbReference type="Proteomes" id="UP000742460">
    <property type="component" value="Unassembled WGS sequence"/>
</dbReference>
<dbReference type="AlphaFoldDB" id="A0A921SWE0"/>
<evidence type="ECO:0000313" key="2">
    <source>
        <dbReference type="EMBL" id="HJG90621.1"/>
    </source>
</evidence>
<proteinExistence type="predicted"/>
<sequence length="250" mass="26448">MDPLLDAPHRTPPPHSTDPPSLAAEAGQALHGGDRNVPIGLCAAWSSHAAELAVPLGAALERWEETPATDRLVAEGYLHRLLPGVFLPPDMLRSAVDRALALGCALGAHLQAQHVIAGPSAAWVVIGGAPPEQVELLSSAHRGDLAGVVLRHSRLLPQDIETVGGAPVTSPVRTALDLLRFAPSWIAEPALRHLVESGHARLAEIRHRLHAMHRYPGVLGARERLEQMLDPQLVDSGAPAPTGLPSAVTR</sequence>
<protein>
    <recommendedName>
        <fullName evidence="4">AbiEi antitoxin C-terminal domain-containing protein</fullName>
    </recommendedName>
</protein>
<gene>
    <name evidence="2" type="ORF">K8V81_02735</name>
</gene>
<organism evidence="2 3">
    <name type="scientific">Brachybacterium massiliense</name>
    <dbReference type="NCBI Taxonomy" id="1755098"/>
    <lineage>
        <taxon>Bacteria</taxon>
        <taxon>Bacillati</taxon>
        <taxon>Actinomycetota</taxon>
        <taxon>Actinomycetes</taxon>
        <taxon>Micrococcales</taxon>
        <taxon>Dermabacteraceae</taxon>
        <taxon>Brachybacterium</taxon>
    </lineage>
</organism>
<reference evidence="2" key="1">
    <citation type="journal article" date="2021" name="PeerJ">
        <title>Extensive microbial diversity within the chicken gut microbiome revealed by metagenomics and culture.</title>
        <authorList>
            <person name="Gilroy R."/>
            <person name="Ravi A."/>
            <person name="Getino M."/>
            <person name="Pursley I."/>
            <person name="Horton D.L."/>
            <person name="Alikhan N.F."/>
            <person name="Baker D."/>
            <person name="Gharbi K."/>
            <person name="Hall N."/>
            <person name="Watson M."/>
            <person name="Adriaenssens E.M."/>
            <person name="Foster-Nyarko E."/>
            <person name="Jarju S."/>
            <person name="Secka A."/>
            <person name="Antonio M."/>
            <person name="Oren A."/>
            <person name="Chaudhuri R.R."/>
            <person name="La Ragione R."/>
            <person name="Hildebrand F."/>
            <person name="Pallen M.J."/>
        </authorList>
    </citation>
    <scope>NUCLEOTIDE SEQUENCE</scope>
    <source>
        <strain evidence="2">ChiGjej5B5-22894</strain>
    </source>
</reference>
<evidence type="ECO:0000313" key="3">
    <source>
        <dbReference type="Proteomes" id="UP000742460"/>
    </source>
</evidence>